<keyword evidence="2" id="KW-0472">Membrane</keyword>
<dbReference type="EMBL" id="BFEA01000120">
    <property type="protein sequence ID" value="GBG69762.1"/>
    <property type="molecule type" value="Genomic_DNA"/>
</dbReference>
<dbReference type="GO" id="GO:0006952">
    <property type="term" value="P:defense response"/>
    <property type="evidence" value="ECO:0007669"/>
    <property type="project" value="InterPro"/>
</dbReference>
<dbReference type="Proteomes" id="UP000265515">
    <property type="component" value="Unassembled WGS sequence"/>
</dbReference>
<evidence type="ECO:0000256" key="1">
    <source>
        <dbReference type="SAM" id="MobiDB-lite"/>
    </source>
</evidence>
<feature type="region of interest" description="Disordered" evidence="1">
    <location>
        <begin position="182"/>
        <end position="217"/>
    </location>
</feature>
<reference evidence="3 4" key="1">
    <citation type="journal article" date="2018" name="Cell">
        <title>The Chara Genome: Secondary Complexity and Implications for Plant Terrestrialization.</title>
        <authorList>
            <person name="Nishiyama T."/>
            <person name="Sakayama H."/>
            <person name="Vries J.D."/>
            <person name="Buschmann H."/>
            <person name="Saint-Marcoux D."/>
            <person name="Ullrich K.K."/>
            <person name="Haas F.B."/>
            <person name="Vanderstraeten L."/>
            <person name="Becker D."/>
            <person name="Lang D."/>
            <person name="Vosolsobe S."/>
            <person name="Rombauts S."/>
            <person name="Wilhelmsson P.K.I."/>
            <person name="Janitza P."/>
            <person name="Kern R."/>
            <person name="Heyl A."/>
            <person name="Rumpler F."/>
            <person name="Villalobos L.I.A.C."/>
            <person name="Clay J.M."/>
            <person name="Skokan R."/>
            <person name="Toyoda A."/>
            <person name="Suzuki Y."/>
            <person name="Kagoshima H."/>
            <person name="Schijlen E."/>
            <person name="Tajeshwar N."/>
            <person name="Catarino B."/>
            <person name="Hetherington A.J."/>
            <person name="Saltykova A."/>
            <person name="Bonnot C."/>
            <person name="Breuninger H."/>
            <person name="Symeonidi A."/>
            <person name="Radhakrishnan G.V."/>
            <person name="Van Nieuwerburgh F."/>
            <person name="Deforce D."/>
            <person name="Chang C."/>
            <person name="Karol K.G."/>
            <person name="Hedrich R."/>
            <person name="Ulvskov P."/>
            <person name="Glockner G."/>
            <person name="Delwiche C.F."/>
            <person name="Petrasek J."/>
            <person name="Van de Peer Y."/>
            <person name="Friml J."/>
            <person name="Beilby M."/>
            <person name="Dolan L."/>
            <person name="Kohara Y."/>
            <person name="Sugano S."/>
            <person name="Fujiyama A."/>
            <person name="Delaux P.-M."/>
            <person name="Quint M."/>
            <person name="TheiBen G."/>
            <person name="Hagemann M."/>
            <person name="Harholt J."/>
            <person name="Dunand C."/>
            <person name="Zachgo S."/>
            <person name="Langdale J."/>
            <person name="Maumus F."/>
            <person name="Straeten D.V.D."/>
            <person name="Gould S.B."/>
            <person name="Rensing S.A."/>
        </authorList>
    </citation>
    <scope>NUCLEOTIDE SEQUENCE [LARGE SCALE GENOMIC DNA]</scope>
    <source>
        <strain evidence="3 4">S276</strain>
    </source>
</reference>
<protein>
    <submittedName>
        <fullName evidence="3">Uncharacterized protein</fullName>
    </submittedName>
</protein>
<dbReference type="Gramene" id="GBG69762">
    <property type="protein sequence ID" value="GBG69762"/>
    <property type="gene ID" value="CBR_g4593"/>
</dbReference>
<dbReference type="PANTHER" id="PTHR35322:SF2">
    <property type="entry name" value="PROTEIN CPR-5"/>
    <property type="match status" value="1"/>
</dbReference>
<proteinExistence type="predicted"/>
<feature type="region of interest" description="Disordered" evidence="1">
    <location>
        <begin position="343"/>
        <end position="430"/>
    </location>
</feature>
<feature type="compositionally biased region" description="Basic and acidic residues" evidence="1">
    <location>
        <begin position="182"/>
        <end position="199"/>
    </location>
</feature>
<keyword evidence="4" id="KW-1185">Reference proteome</keyword>
<dbReference type="GO" id="GO:0010090">
    <property type="term" value="P:trichome morphogenesis"/>
    <property type="evidence" value="ECO:0007669"/>
    <property type="project" value="InterPro"/>
</dbReference>
<evidence type="ECO:0000256" key="2">
    <source>
        <dbReference type="SAM" id="Phobius"/>
    </source>
</evidence>
<feature type="transmembrane region" description="Helical" evidence="2">
    <location>
        <begin position="740"/>
        <end position="760"/>
    </location>
</feature>
<dbReference type="InterPro" id="IPR044708">
    <property type="entry name" value="CPR5"/>
</dbReference>
<sequence>MYIAAVLCVIFTVYYVYSRRWRTPGGQESGQRSRDLDLTETDSQEDGDLDGGKESTEDLSKMLMGGKLDPGAHRTANLLAAPLGSAFATVLAEGGGGGGGGGGRGGGRWGVGRRVARGTYLAMVDAIFISLVGASSGRPQQLLGVVSRGFLLPHMGESASEFVTEMSRTFSTLYKFSRLDKQPLKSKKEEPPRREDGKGEGSGSYGNRSEQRGEWRKGRSEVVILEEGDDRLVTVATSCVSANGSTAGRENGEKSKGQVAREEAKDAERKRTDGRHGGGEGSNAVAELGVEEHGGSSSFAAGKPSKDFGNGLAAQDEDVLVEVTSPIRRKGLIGMLVPCHLRSRKGRKGSSASFDRSSTEMVEASGNYKPGGALSGDQLPAAGLGSGGDASPEVRLTGKSAVHRTLGKENEPKRDGESPGMRRGGGEEVERRMIVREQTSMLMPLSSASGSHLHSQQVVPMEFLERSLAAKERSVALKYELIRMKQTELLLKSQGEVRKDKANSLQEEQNLLARSKLEAKERETRERRKVSAVAALARSFADELVGGLCIMCAALLYCGWNYGHGALSQQIGSCQAFLHVALATNRRQANVWSMTGMGYLFNGVFVGFYTMACQVFITARILMGFLILSMAAWLMMRRNAVVTAHDRPVTSLFLTLGVVCAYAGKVAVDSAGGSGWHWLMVWEILCMIHIYASCHTATVYRLLNARYPEEDEQSRKKDKGRHDEVTLRALLSVPIWVRHFVLRLLLVVVLPLVASFLAYVPSDRLVREICRAIGIPKALAALRAYAMMG</sequence>
<dbReference type="AlphaFoldDB" id="A0A388KI83"/>
<feature type="transmembrane region" description="Helical" evidence="2">
    <location>
        <begin position="544"/>
        <end position="563"/>
    </location>
</feature>
<feature type="compositionally biased region" description="Basic and acidic residues" evidence="1">
    <location>
        <begin position="250"/>
        <end position="278"/>
    </location>
</feature>
<dbReference type="GO" id="GO:0010150">
    <property type="term" value="P:leaf senescence"/>
    <property type="evidence" value="ECO:0007669"/>
    <property type="project" value="InterPro"/>
</dbReference>
<organism evidence="3 4">
    <name type="scientific">Chara braunii</name>
    <name type="common">Braun's stonewort</name>
    <dbReference type="NCBI Taxonomy" id="69332"/>
    <lineage>
        <taxon>Eukaryota</taxon>
        <taxon>Viridiplantae</taxon>
        <taxon>Streptophyta</taxon>
        <taxon>Charophyceae</taxon>
        <taxon>Charales</taxon>
        <taxon>Characeae</taxon>
        <taxon>Chara</taxon>
    </lineage>
</organism>
<feature type="transmembrane region" description="Helical" evidence="2">
    <location>
        <begin position="648"/>
        <end position="668"/>
    </location>
</feature>
<feature type="region of interest" description="Disordered" evidence="1">
    <location>
        <begin position="23"/>
        <end position="56"/>
    </location>
</feature>
<feature type="region of interest" description="Disordered" evidence="1">
    <location>
        <begin position="242"/>
        <end position="283"/>
    </location>
</feature>
<evidence type="ECO:0000313" key="3">
    <source>
        <dbReference type="EMBL" id="GBG69762.1"/>
    </source>
</evidence>
<comment type="caution">
    <text evidence="3">The sequence shown here is derived from an EMBL/GenBank/DDBJ whole genome shotgun (WGS) entry which is preliminary data.</text>
</comment>
<feature type="transmembrane region" description="Helical" evidence="2">
    <location>
        <begin position="617"/>
        <end position="636"/>
    </location>
</feature>
<feature type="transmembrane region" description="Helical" evidence="2">
    <location>
        <begin position="591"/>
        <end position="611"/>
    </location>
</feature>
<gene>
    <name evidence="3" type="ORF">CBR_g4593</name>
</gene>
<name>A0A388KI83_CHABU</name>
<accession>A0A388KI83</accession>
<feature type="compositionally biased region" description="Basic and acidic residues" evidence="1">
    <location>
        <begin position="406"/>
        <end position="417"/>
    </location>
</feature>
<keyword evidence="2" id="KW-1133">Transmembrane helix</keyword>
<keyword evidence="2" id="KW-0812">Transmembrane</keyword>
<dbReference type="OrthoDB" id="2017423at2759"/>
<feature type="compositionally biased region" description="Acidic residues" evidence="1">
    <location>
        <begin position="38"/>
        <end position="49"/>
    </location>
</feature>
<evidence type="ECO:0000313" key="4">
    <source>
        <dbReference type="Proteomes" id="UP000265515"/>
    </source>
</evidence>
<dbReference type="PANTHER" id="PTHR35322">
    <property type="entry name" value="PROTEIN CPR-5"/>
    <property type="match status" value="1"/>
</dbReference>